<dbReference type="Proteomes" id="UP001066327">
    <property type="component" value="Unassembled WGS sequence"/>
</dbReference>
<evidence type="ECO:0000313" key="2">
    <source>
        <dbReference type="EMBL" id="WLF44574.1"/>
    </source>
</evidence>
<evidence type="ECO:0000313" key="4">
    <source>
        <dbReference type="Proteomes" id="UP001231166"/>
    </source>
</evidence>
<evidence type="ECO:0000313" key="3">
    <source>
        <dbReference type="Proteomes" id="UP001066327"/>
    </source>
</evidence>
<organism evidence="2 4">
    <name type="scientific">Rhodococcus opacus</name>
    <name type="common">Nocardia opaca</name>
    <dbReference type="NCBI Taxonomy" id="37919"/>
    <lineage>
        <taxon>Bacteria</taxon>
        <taxon>Bacillati</taxon>
        <taxon>Actinomycetota</taxon>
        <taxon>Actinomycetes</taxon>
        <taxon>Mycobacteriales</taxon>
        <taxon>Nocardiaceae</taxon>
        <taxon>Rhodococcus</taxon>
    </lineage>
</organism>
<protein>
    <submittedName>
        <fullName evidence="2">Uncharacterized protein</fullName>
    </submittedName>
</protein>
<dbReference type="RefSeq" id="WP_269592798.1">
    <property type="nucleotide sequence ID" value="NZ_CP130953.1"/>
</dbReference>
<dbReference type="AlphaFoldDB" id="A0AAX3Y959"/>
<sequence length="161" mass="17660">MVDAVSIPSRGYEIVNVTTPPGSGRGLMKYVAPDSDWLLYPRPAVQPGCRAVVILRCLGRGACLVGDDLAARENHSQVDAAYVLGLDPVADVYPFSQEGGVHRGFSGDELERHTRRVATDVRQFEPDVEAGVHGERDRIGGLEERLLIILRRLPEVGTSWR</sequence>
<accession>A0AAX3Y959</accession>
<keyword evidence="3" id="KW-1185">Reference proteome</keyword>
<dbReference type="EMBL" id="JAPWIS010000040">
    <property type="protein sequence ID" value="MCZ4590059.1"/>
    <property type="molecule type" value="Genomic_DNA"/>
</dbReference>
<gene>
    <name evidence="1" type="ORF">O4328_41620</name>
    <name evidence="2" type="ORF">Q5707_21735</name>
</gene>
<dbReference type="EMBL" id="CP130953">
    <property type="protein sequence ID" value="WLF44574.1"/>
    <property type="molecule type" value="Genomic_DNA"/>
</dbReference>
<name>A0AAX3Y959_RHOOP</name>
<dbReference type="Proteomes" id="UP001231166">
    <property type="component" value="Chromosome"/>
</dbReference>
<evidence type="ECO:0000313" key="1">
    <source>
        <dbReference type="EMBL" id="MCZ4590059.1"/>
    </source>
</evidence>
<reference evidence="2" key="2">
    <citation type="submission" date="2023-07" db="EMBL/GenBank/DDBJ databases">
        <title>Genomic analysis of Rhodococcus opacus VOC-14 with glycol ethers degradation activity.</title>
        <authorList>
            <person name="Narkevich D.A."/>
            <person name="Hlushen A.M."/>
            <person name="Akhremchuk A.E."/>
            <person name="Sikolenko M.A."/>
            <person name="Valentovich L.N."/>
        </authorList>
    </citation>
    <scope>NUCLEOTIDE SEQUENCE</scope>
    <source>
        <strain evidence="2">VOC-14</strain>
    </source>
</reference>
<reference evidence="1" key="1">
    <citation type="submission" date="2022-12" db="EMBL/GenBank/DDBJ databases">
        <authorList>
            <person name="Krivoruchko A.V."/>
            <person name="Elkin A."/>
        </authorList>
    </citation>
    <scope>NUCLEOTIDE SEQUENCE</scope>
    <source>
        <strain evidence="1">IEGM 249</strain>
    </source>
</reference>
<proteinExistence type="predicted"/>